<dbReference type="EMBL" id="CADCWO010000214">
    <property type="protein sequence ID" value="CAA9587481.1"/>
    <property type="molecule type" value="Genomic_DNA"/>
</dbReference>
<keyword evidence="2" id="KW-0808">Transferase</keyword>
<dbReference type="Gene3D" id="3.40.1660.10">
    <property type="entry name" value="EreA-like (biosynthetic domain)"/>
    <property type="match status" value="1"/>
</dbReference>
<dbReference type="Pfam" id="PF05139">
    <property type="entry name" value="Erythro_esteras"/>
    <property type="match status" value="1"/>
</dbReference>
<dbReference type="InterPro" id="IPR007815">
    <property type="entry name" value="Emycin_Estase"/>
</dbReference>
<reference evidence="2" key="1">
    <citation type="submission" date="2020-02" db="EMBL/GenBank/DDBJ databases">
        <authorList>
            <person name="Meier V. D."/>
        </authorList>
    </citation>
    <scope>NUCLEOTIDE SEQUENCE</scope>
    <source>
        <strain evidence="2">AVDCRST_MAG81</strain>
    </source>
</reference>
<evidence type="ECO:0000256" key="1">
    <source>
        <dbReference type="SAM" id="MobiDB-lite"/>
    </source>
</evidence>
<accession>A0A6J4VWS9</accession>
<dbReference type="PANTHER" id="PTHR31299">
    <property type="entry name" value="ESTERASE, PUTATIVE (AFU_ORTHOLOGUE AFUA_1G05850)-RELATED"/>
    <property type="match status" value="1"/>
</dbReference>
<proteinExistence type="predicted"/>
<dbReference type="PANTHER" id="PTHR31299:SF0">
    <property type="entry name" value="ESTERASE, PUTATIVE (AFU_ORTHOLOGUE AFUA_1G05850)-RELATED"/>
    <property type="match status" value="1"/>
</dbReference>
<dbReference type="CDD" id="cd14728">
    <property type="entry name" value="Ere-like"/>
    <property type="match status" value="1"/>
</dbReference>
<sequence length="226" mass="25445">MRPNTTNTTIAHTVRQVTYPLTGAASEFQGRVNFWNVRDRQMAETLEQLMAQMDRQGTQTKLVVWEHNSHLGDARATDMGKAGQWNVGQLMRERYGKQTVLVGFTTYTGTVTAASNWGEPPQLKQVRPALPDSYEALFHSTGLPRFLLNLRASNQAIVELRQNRLERAIGVIYRPDTERYSHYSYACLPDQFDAIIHIDDTRAVEPLDGAPHQGTGEAPETFPSTL</sequence>
<dbReference type="InterPro" id="IPR052036">
    <property type="entry name" value="Hydrolase/PRTase-associated"/>
</dbReference>
<dbReference type="GO" id="GO:0004719">
    <property type="term" value="F:protein-L-isoaspartate (D-aspartate) O-methyltransferase activity"/>
    <property type="evidence" value="ECO:0007669"/>
    <property type="project" value="UniProtKB-EC"/>
</dbReference>
<dbReference type="AlphaFoldDB" id="A0A6J4VWS9"/>
<gene>
    <name evidence="2" type="ORF">AVDCRST_MAG81-4147</name>
</gene>
<name>A0A6J4VWS9_9CYAN</name>
<keyword evidence="2" id="KW-0489">Methyltransferase</keyword>
<dbReference type="EC" id="2.1.1.77" evidence="2"/>
<evidence type="ECO:0000313" key="2">
    <source>
        <dbReference type="EMBL" id="CAA9587481.1"/>
    </source>
</evidence>
<dbReference type="SUPFAM" id="SSF159501">
    <property type="entry name" value="EreA/ChaN-like"/>
    <property type="match status" value="1"/>
</dbReference>
<dbReference type="GO" id="GO:0032259">
    <property type="term" value="P:methylation"/>
    <property type="evidence" value="ECO:0007669"/>
    <property type="project" value="UniProtKB-KW"/>
</dbReference>
<feature type="region of interest" description="Disordered" evidence="1">
    <location>
        <begin position="205"/>
        <end position="226"/>
    </location>
</feature>
<organism evidence="2">
    <name type="scientific">uncultured Synechococcales cyanobacterium</name>
    <dbReference type="NCBI Taxonomy" id="1936017"/>
    <lineage>
        <taxon>Bacteria</taxon>
        <taxon>Bacillati</taxon>
        <taxon>Cyanobacteriota</taxon>
        <taxon>Cyanophyceae</taxon>
        <taxon>Synechococcales</taxon>
        <taxon>environmental samples</taxon>
    </lineage>
</organism>
<protein>
    <submittedName>
        <fullName evidence="2">Protein-L-isoaspartate O-methyltransferase</fullName>
        <ecNumber evidence="2">2.1.1.77</ecNumber>
    </submittedName>
</protein>
<dbReference type="GO" id="GO:0046677">
    <property type="term" value="P:response to antibiotic"/>
    <property type="evidence" value="ECO:0007669"/>
    <property type="project" value="InterPro"/>
</dbReference>